<dbReference type="AlphaFoldDB" id="A0A7J6NWH1"/>
<proteinExistence type="predicted"/>
<protein>
    <submittedName>
        <fullName evidence="2">Uncharacterized protein</fullName>
    </submittedName>
</protein>
<dbReference type="Proteomes" id="UP000541610">
    <property type="component" value="Unassembled WGS sequence"/>
</dbReference>
<evidence type="ECO:0000313" key="2">
    <source>
        <dbReference type="EMBL" id="KAF4688148.1"/>
    </source>
</evidence>
<feature type="compositionally biased region" description="Basic and acidic residues" evidence="1">
    <location>
        <begin position="132"/>
        <end position="141"/>
    </location>
</feature>
<evidence type="ECO:0000313" key="3">
    <source>
        <dbReference type="Proteomes" id="UP000541610"/>
    </source>
</evidence>
<feature type="region of interest" description="Disordered" evidence="1">
    <location>
        <begin position="97"/>
        <end position="141"/>
    </location>
</feature>
<accession>A0A7J6NWH1</accession>
<evidence type="ECO:0000256" key="1">
    <source>
        <dbReference type="SAM" id="MobiDB-lite"/>
    </source>
</evidence>
<feature type="non-terminal residue" evidence="2">
    <location>
        <position position="141"/>
    </location>
</feature>
<name>A0A7J6NWH1_PEROL</name>
<organism evidence="2 3">
    <name type="scientific">Perkinsus olseni</name>
    <name type="common">Perkinsus atlanticus</name>
    <dbReference type="NCBI Taxonomy" id="32597"/>
    <lineage>
        <taxon>Eukaryota</taxon>
        <taxon>Sar</taxon>
        <taxon>Alveolata</taxon>
        <taxon>Perkinsozoa</taxon>
        <taxon>Perkinsea</taxon>
        <taxon>Perkinsida</taxon>
        <taxon>Perkinsidae</taxon>
        <taxon>Perkinsus</taxon>
    </lineage>
</organism>
<sequence>MVANLPVIQVEEMHMRLLKELKTTDYDTYAGKLKKVMREGFALMRDVTLDDRLEAKIRKQRVTVPVNVDHVLPVDDIQFRVDTVNDAVPTRVDDRVITTNSDADDEQPLSRIITGTPRQPQDNPKGAQQLRHHSEVKKAVK</sequence>
<comment type="caution">
    <text evidence="2">The sequence shown here is derived from an EMBL/GenBank/DDBJ whole genome shotgun (WGS) entry which is preliminary data.</text>
</comment>
<gene>
    <name evidence="2" type="ORF">FOZ60_003160</name>
</gene>
<dbReference type="EMBL" id="JABANP010000161">
    <property type="protein sequence ID" value="KAF4688148.1"/>
    <property type="molecule type" value="Genomic_DNA"/>
</dbReference>
<reference evidence="2 3" key="1">
    <citation type="submission" date="2020-04" db="EMBL/GenBank/DDBJ databases">
        <title>Perkinsus olseni comparative genomics.</title>
        <authorList>
            <person name="Bogema D.R."/>
        </authorList>
    </citation>
    <scope>NUCLEOTIDE SEQUENCE [LARGE SCALE GENOMIC DNA]</scope>
    <source>
        <strain evidence="2">00978-12</strain>
    </source>
</reference>